<proteinExistence type="inferred from homology"/>
<feature type="domain" description="C2H2-type" evidence="5">
    <location>
        <begin position="219"/>
        <end position="246"/>
    </location>
</feature>
<dbReference type="InterPro" id="IPR005137">
    <property type="entry name" value="BtpA"/>
</dbReference>
<evidence type="ECO:0000256" key="3">
    <source>
        <dbReference type="ARBA" id="ARBA00023128"/>
    </source>
</evidence>
<evidence type="ECO:0000256" key="4">
    <source>
        <dbReference type="PROSITE-ProRule" id="PRU00042"/>
    </source>
</evidence>
<protein>
    <submittedName>
        <fullName evidence="7">C2H2-type domain-containing protein</fullName>
    </submittedName>
</protein>
<comment type="similarity">
    <text evidence="2">Belongs to the BtpA family.</text>
</comment>
<organism evidence="6 7">
    <name type="scientific">Ditylenchus dipsaci</name>
    <dbReference type="NCBI Taxonomy" id="166011"/>
    <lineage>
        <taxon>Eukaryota</taxon>
        <taxon>Metazoa</taxon>
        <taxon>Ecdysozoa</taxon>
        <taxon>Nematoda</taxon>
        <taxon>Chromadorea</taxon>
        <taxon>Rhabditida</taxon>
        <taxon>Tylenchina</taxon>
        <taxon>Tylenchomorpha</taxon>
        <taxon>Sphaerularioidea</taxon>
        <taxon>Anguinidae</taxon>
        <taxon>Anguininae</taxon>
        <taxon>Ditylenchus</taxon>
    </lineage>
</organism>
<evidence type="ECO:0000259" key="5">
    <source>
        <dbReference type="PROSITE" id="PS50157"/>
    </source>
</evidence>
<dbReference type="SUPFAM" id="SSF52833">
    <property type="entry name" value="Thioredoxin-like"/>
    <property type="match status" value="1"/>
</dbReference>
<dbReference type="Pfam" id="PF05047">
    <property type="entry name" value="L51_S25_CI-B8"/>
    <property type="match status" value="1"/>
</dbReference>
<dbReference type="Proteomes" id="UP000887574">
    <property type="component" value="Unplaced"/>
</dbReference>
<dbReference type="SUPFAM" id="SSF51366">
    <property type="entry name" value="Ribulose-phoshate binding barrel"/>
    <property type="match status" value="1"/>
</dbReference>
<keyword evidence="4" id="KW-0479">Metal-binding</keyword>
<name>A0A915EB68_9BILA</name>
<dbReference type="GO" id="GO:0005739">
    <property type="term" value="C:mitochondrion"/>
    <property type="evidence" value="ECO:0007669"/>
    <property type="project" value="UniProtKB-SubCell"/>
</dbReference>
<keyword evidence="6" id="KW-1185">Reference proteome</keyword>
<evidence type="ECO:0000313" key="7">
    <source>
        <dbReference type="WBParaSite" id="jg4487"/>
    </source>
</evidence>
<dbReference type="InterPro" id="IPR007741">
    <property type="entry name" value="Ribosomal_mL43/mS25/NADH_DH"/>
</dbReference>
<dbReference type="InterPro" id="IPR013087">
    <property type="entry name" value="Znf_C2H2_type"/>
</dbReference>
<dbReference type="InterPro" id="IPR040911">
    <property type="entry name" value="Exostosin_GT47"/>
</dbReference>
<keyword evidence="4" id="KW-0862">Zinc</keyword>
<keyword evidence="4" id="KW-0863">Zinc-finger</keyword>
<evidence type="ECO:0000313" key="6">
    <source>
        <dbReference type="Proteomes" id="UP000887574"/>
    </source>
</evidence>
<dbReference type="PROSITE" id="PS50157">
    <property type="entry name" value="ZINC_FINGER_C2H2_2"/>
    <property type="match status" value="1"/>
</dbReference>
<dbReference type="Pfam" id="PF03016">
    <property type="entry name" value="Exostosin_GT47"/>
    <property type="match status" value="1"/>
</dbReference>
<dbReference type="SMART" id="SM00916">
    <property type="entry name" value="L51_S25_CI-B8"/>
    <property type="match status" value="1"/>
</dbReference>
<comment type="subcellular location">
    <subcellularLocation>
        <location evidence="1">Mitochondrion</location>
    </subcellularLocation>
</comment>
<sequence>MSAKQQYFQALQCPICQNIFVESLWSLISHLQNSHAEQNSFKLSIENLESACFHRRRKYFSIKLFLFGELHELSSPVTKTCKQCGEMVPQQTFSDHVCSTLKNTFCPIGISDAPSTSSVSVIAKEEHHRGGFSSTHAPTNLNDSTETIVKPVNPFLNTMSSILSEMSGSITNPSGIAIIDRRRKRLQQNSAAAIIKPISKVNQQLVSSKRATTSKLSTLVCSQCGKTFENRCKLTRHLIDHKMEQSPYRCPYPICLQSYDSRLKFRNHLLRVHKQISEEEITILLEEGDKELIRLRESNGKLAQAPEIEMNSQLAASSTSDVEFSAATELLTPKQEAQVRPAYVRVQSKGIFLIDKMTFAANMNGQLAGLARSLISSKRPLVIGMIHLPAIPGRETEIYASAGVDGLLIENMNDLPYVLPQHIGPQVTACMTSLGLQVVHALGSSRSKFLLGVQVLAGCNQEAMAVAQATEFDFIRAEAFVFSHVADEGLMHGCAGPLLRYRKEIGADHISVLTDIKKKHCAHAITSDVSISETAKAAEFFMADGLIITGSATGQSASAQELTDVQRNCSLPIFVGSGMTSQNAHKFSSANGFIVGSYFKKDGKWFNELDPLKVNEFVKSVKSLKKHSALYLALACSAFLIYFLLRLHKKFTAFEEKEVEGLDASFWSIRTVSKAANNAVSSKRISKTQACSMGTCFNWTNCLWTDSPKVYVYPNQASNMQPPSHLYTNILTVIRESHLFTANPDEACLFVLSIDTVDRDKISENYVKDINAQIQALPQPLWANGRNHVIFNLYFGTYPDYADHDLGFDVGEAMVAWASSSVQDFRHGFDLSFPLFHKEHPVRSISTQFDNSRQADDKYLASFKGKRYVYGIGSETRSKLHHLHDNQTMVIATTCRHNNDWKKFEDARCAMDNDDYEKWDYMELLNNSTFCLIPRGRRLGSFRFLEAVRAGCIPVVLSDDWVLPFSEVVDWSKAVVFAHENTVFFLSDYLLNIPSDKVTLMKNQARLLYHKYFSSVEKIVLSTLEIVIQRTQLTKGVAHKNWNRRDQKDNRDLAKSEGEIPLEFPTKVLTEVVVADLVDQSELLKLDLSLVENDQIIFIDERVSPTAKELNILLKMALWNPTSLLSSTSTITHRWRRSFGFDTKSPLWIDSGRAMEEAWMANRNQTTCFNKIVNRLYSGQAPLLTSTLLSRYHRDLSLVQIKCLPCLVMTGFPEAPFQNGLADYRPQLHRLTFRFCKQSENAVGMRNYISSSLIKFGTENPSCAVYVTPGRNCTPSLRAEYSNGRMAYVNTSGMSLEEGEWTPIMHRDSTQSIAQLPDPKFNAPRNVLKRAQEIIELGEDIMLESK</sequence>
<dbReference type="WBParaSite" id="jg4487">
    <property type="protein sequence ID" value="jg4487"/>
    <property type="gene ID" value="jg4487"/>
</dbReference>
<evidence type="ECO:0000256" key="2">
    <source>
        <dbReference type="ARBA" id="ARBA00006007"/>
    </source>
</evidence>
<dbReference type="InterPro" id="IPR036249">
    <property type="entry name" value="Thioredoxin-like_sf"/>
</dbReference>
<dbReference type="Gene3D" id="3.40.30.10">
    <property type="entry name" value="Glutaredoxin"/>
    <property type="match status" value="1"/>
</dbReference>
<evidence type="ECO:0000256" key="1">
    <source>
        <dbReference type="ARBA" id="ARBA00004173"/>
    </source>
</evidence>
<dbReference type="PROSITE" id="PS00028">
    <property type="entry name" value="ZINC_FINGER_C2H2_1"/>
    <property type="match status" value="2"/>
</dbReference>
<dbReference type="PANTHER" id="PTHR21381:SF3">
    <property type="entry name" value="SGC REGION PROTEIN SGCQ-RELATED"/>
    <property type="match status" value="1"/>
</dbReference>
<accession>A0A915EB68</accession>
<dbReference type="SMART" id="SM00355">
    <property type="entry name" value="ZnF_C2H2"/>
    <property type="match status" value="3"/>
</dbReference>
<reference evidence="7" key="1">
    <citation type="submission" date="2022-11" db="UniProtKB">
        <authorList>
            <consortium name="WormBaseParasite"/>
        </authorList>
    </citation>
    <scope>IDENTIFICATION</scope>
</reference>
<dbReference type="Pfam" id="PF03437">
    <property type="entry name" value="BtpA"/>
    <property type="match status" value="1"/>
</dbReference>
<dbReference type="PANTHER" id="PTHR21381">
    <property type="entry name" value="ZGC:162297"/>
    <property type="match status" value="1"/>
</dbReference>
<dbReference type="GO" id="GO:0008270">
    <property type="term" value="F:zinc ion binding"/>
    <property type="evidence" value="ECO:0007669"/>
    <property type="project" value="UniProtKB-KW"/>
</dbReference>
<keyword evidence="3" id="KW-0496">Mitochondrion</keyword>
<dbReference type="InterPro" id="IPR011060">
    <property type="entry name" value="RibuloseP-bd_barrel"/>
</dbReference>
<dbReference type="Gene3D" id="3.30.160.60">
    <property type="entry name" value="Classic Zinc Finger"/>
    <property type="match status" value="1"/>
</dbReference>